<evidence type="ECO:0000313" key="4">
    <source>
        <dbReference type="Proteomes" id="UP000326951"/>
    </source>
</evidence>
<protein>
    <submittedName>
        <fullName evidence="1">Uncharacterized protein</fullName>
    </submittedName>
</protein>
<dbReference type="EMBL" id="AP021853">
    <property type="protein sequence ID" value="BBN99356.1"/>
    <property type="molecule type" value="Genomic_DNA"/>
</dbReference>
<name>A0A410DA15_9BACL</name>
<dbReference type="AlphaFoldDB" id="A0A410DA15"/>
<evidence type="ECO:0000313" key="2">
    <source>
        <dbReference type="EMBL" id="QAA22958.1"/>
    </source>
</evidence>
<dbReference type="RefSeq" id="WP_028976653.1">
    <property type="nucleotide sequence ID" value="NZ_AP021853.1"/>
</dbReference>
<accession>A0A410DA15</accession>
<reference evidence="1 4" key="2">
    <citation type="submission" date="2019-09" db="EMBL/GenBank/DDBJ databases">
        <title>Complete genome sequence of Sporolactobacillus terrae 70-3.</title>
        <authorList>
            <person name="Tanaka N."/>
            <person name="Shiwa Y."/>
            <person name="Fujita N."/>
            <person name="Tanasupawat S."/>
        </authorList>
    </citation>
    <scope>NUCLEOTIDE SEQUENCE [LARGE SCALE GENOMIC DNA]</scope>
    <source>
        <strain evidence="1 4">70-3</strain>
    </source>
</reference>
<keyword evidence="3" id="KW-1185">Reference proteome</keyword>
<sequence>MDKHLDTAQVDIAKKVIDGLTSIAQTVVAGFNQRVVADAKAKGVFTSEFAASVKEDAVKAVIAQGTRADCAR</sequence>
<evidence type="ECO:0000313" key="3">
    <source>
        <dbReference type="Proteomes" id="UP000285882"/>
    </source>
</evidence>
<gene>
    <name evidence="2" type="ORF">C0674_10155</name>
    <name evidence="1" type="ORF">St703_20610</name>
</gene>
<evidence type="ECO:0000313" key="1">
    <source>
        <dbReference type="EMBL" id="BBN99356.1"/>
    </source>
</evidence>
<proteinExistence type="predicted"/>
<dbReference type="Proteomes" id="UP000326951">
    <property type="component" value="Chromosome"/>
</dbReference>
<reference evidence="2 3" key="1">
    <citation type="submission" date="2018-01" db="EMBL/GenBank/DDBJ databases">
        <title>Complete genome sequencing of Sporolactobacillus terrae DLG3.</title>
        <authorList>
            <person name="Nam Y.-D."/>
            <person name="Kang J."/>
            <person name="Chung W.-H."/>
        </authorList>
    </citation>
    <scope>NUCLEOTIDE SEQUENCE [LARGE SCALE GENOMIC DNA]</scope>
    <source>
        <strain evidence="2 3">DLG3</strain>
    </source>
</reference>
<organism evidence="1 4">
    <name type="scientific">Sporolactobacillus terrae</name>
    <dbReference type="NCBI Taxonomy" id="269673"/>
    <lineage>
        <taxon>Bacteria</taxon>
        <taxon>Bacillati</taxon>
        <taxon>Bacillota</taxon>
        <taxon>Bacilli</taxon>
        <taxon>Bacillales</taxon>
        <taxon>Sporolactobacillaceae</taxon>
        <taxon>Sporolactobacillus</taxon>
    </lineage>
</organism>
<dbReference type="Proteomes" id="UP000285882">
    <property type="component" value="Chromosome"/>
</dbReference>
<dbReference type="EMBL" id="CP025688">
    <property type="protein sequence ID" value="QAA22958.1"/>
    <property type="molecule type" value="Genomic_DNA"/>
</dbReference>